<feature type="transmembrane region" description="Helical" evidence="1">
    <location>
        <begin position="188"/>
        <end position="209"/>
    </location>
</feature>
<feature type="transmembrane region" description="Helical" evidence="1">
    <location>
        <begin position="131"/>
        <end position="149"/>
    </location>
</feature>
<evidence type="ECO:0008006" key="4">
    <source>
        <dbReference type="Google" id="ProtNLM"/>
    </source>
</evidence>
<feature type="transmembrane region" description="Helical" evidence="1">
    <location>
        <begin position="243"/>
        <end position="260"/>
    </location>
</feature>
<evidence type="ECO:0000313" key="3">
    <source>
        <dbReference type="Proteomes" id="UP000185151"/>
    </source>
</evidence>
<dbReference type="RefSeq" id="WP_074298288.1">
    <property type="nucleotide sequence ID" value="NZ_FSRU01000002.1"/>
</dbReference>
<feature type="transmembrane region" description="Helical" evidence="1">
    <location>
        <begin position="267"/>
        <end position="286"/>
    </location>
</feature>
<protein>
    <recommendedName>
        <fullName evidence="4">O-antigen ligase-like membrane protein</fullName>
    </recommendedName>
</protein>
<gene>
    <name evidence="2" type="ORF">SAMN05444165_3901</name>
</gene>
<feature type="transmembrane region" description="Helical" evidence="1">
    <location>
        <begin position="457"/>
        <end position="475"/>
    </location>
</feature>
<sequence length="500" mass="54642">MNRTAALPLPRTRAHPKASSLASRVAGPVGMQVSLLVVTLVLIVAHQGKLLELAFTPMTVPIAWRLYRRYPAHYLGFVCWLFFLTPEVRRFADFFNGSFNPRSMIMVAPLLAAAISGMAVFTHYRMLGQRCAAPLLLIMTALLYAFLIGVVRAGIAPAAFTLCGWMFPTLIGFRMIVTWQEYPAYHRVLLKTFVYGTFVMGAYGVIQFVSPPPWDAFWLISSGMESDGLPVPFSMRISSTMNSSGPFGIAIMVGLLMSLAARGKMRAAAAVVGVPALLFTSVRAAWGGWTIGLLYPLAMLDGRSRVRLIVGVVAFAGICMPLTMIDEIATPLIKRVESFQNINDDSSYRVRENFYKNFLFTALSDISGEGFGMTGIGTKLADDPTKVNVVFDSGLMEVPYVMGWPGTLLYATGLLTLIWRAFAASYARKRDRVAISGVGTALAIFSMMIFMNTLQAAGGMFFMIGVVMPVIGLRYSRAMNAHASPHKTARVDNVLSPAVL</sequence>
<dbReference type="OrthoDB" id="7295126at2"/>
<dbReference type="InterPro" id="IPR051533">
    <property type="entry name" value="WaaL-like"/>
</dbReference>
<feature type="transmembrane region" description="Helical" evidence="1">
    <location>
        <begin position="104"/>
        <end position="124"/>
    </location>
</feature>
<keyword evidence="1" id="KW-0472">Membrane</keyword>
<evidence type="ECO:0000313" key="2">
    <source>
        <dbReference type="EMBL" id="SIO57581.1"/>
    </source>
</evidence>
<feature type="transmembrane region" description="Helical" evidence="1">
    <location>
        <begin position="21"/>
        <end position="44"/>
    </location>
</feature>
<dbReference type="PANTHER" id="PTHR37422:SF23">
    <property type="entry name" value="TEICHURONIC ACID BIOSYNTHESIS PROTEIN TUAE"/>
    <property type="match status" value="1"/>
</dbReference>
<reference evidence="2 3" key="1">
    <citation type="submission" date="2016-11" db="EMBL/GenBank/DDBJ databases">
        <authorList>
            <person name="Jaros S."/>
            <person name="Januszkiewicz K."/>
            <person name="Wedrychowicz H."/>
        </authorList>
    </citation>
    <scope>NUCLEOTIDE SEQUENCE [LARGE SCALE GENOMIC DNA]</scope>
    <source>
        <strain evidence="2 3">GAS95</strain>
    </source>
</reference>
<keyword evidence="1" id="KW-1133">Transmembrane helix</keyword>
<name>A0A1N6KM06_9BURK</name>
<dbReference type="EMBL" id="FSRU01000002">
    <property type="protein sequence ID" value="SIO57581.1"/>
    <property type="molecule type" value="Genomic_DNA"/>
</dbReference>
<feature type="transmembrane region" description="Helical" evidence="1">
    <location>
        <begin position="306"/>
        <end position="325"/>
    </location>
</feature>
<proteinExistence type="predicted"/>
<accession>A0A1N6KM06</accession>
<feature type="transmembrane region" description="Helical" evidence="1">
    <location>
        <begin position="155"/>
        <end position="176"/>
    </location>
</feature>
<dbReference type="AlphaFoldDB" id="A0A1N6KM06"/>
<feature type="transmembrane region" description="Helical" evidence="1">
    <location>
        <begin position="401"/>
        <end position="421"/>
    </location>
</feature>
<feature type="transmembrane region" description="Helical" evidence="1">
    <location>
        <begin position="433"/>
        <end position="451"/>
    </location>
</feature>
<organism evidence="2 3">
    <name type="scientific">Paraburkholderia phenazinium</name>
    <dbReference type="NCBI Taxonomy" id="60549"/>
    <lineage>
        <taxon>Bacteria</taxon>
        <taxon>Pseudomonadati</taxon>
        <taxon>Pseudomonadota</taxon>
        <taxon>Betaproteobacteria</taxon>
        <taxon>Burkholderiales</taxon>
        <taxon>Burkholderiaceae</taxon>
        <taxon>Paraburkholderia</taxon>
    </lineage>
</organism>
<keyword evidence="1" id="KW-0812">Transmembrane</keyword>
<dbReference type="PANTHER" id="PTHR37422">
    <property type="entry name" value="TEICHURONIC ACID BIOSYNTHESIS PROTEIN TUAE"/>
    <property type="match status" value="1"/>
</dbReference>
<feature type="transmembrane region" description="Helical" evidence="1">
    <location>
        <begin position="358"/>
        <end position="381"/>
    </location>
</feature>
<dbReference type="Proteomes" id="UP000185151">
    <property type="component" value="Unassembled WGS sequence"/>
</dbReference>
<keyword evidence="3" id="KW-1185">Reference proteome</keyword>
<evidence type="ECO:0000256" key="1">
    <source>
        <dbReference type="SAM" id="Phobius"/>
    </source>
</evidence>